<protein>
    <submittedName>
        <fullName evidence="1">Uncharacterized protein</fullName>
    </submittedName>
</protein>
<accession>A0ABT6MFL4</accession>
<dbReference type="Proteomes" id="UP001160334">
    <property type="component" value="Unassembled WGS sequence"/>
</dbReference>
<evidence type="ECO:0000313" key="2">
    <source>
        <dbReference type="Proteomes" id="UP001160334"/>
    </source>
</evidence>
<evidence type="ECO:0000313" key="1">
    <source>
        <dbReference type="EMBL" id="MDH6283114.1"/>
    </source>
</evidence>
<reference evidence="1 2" key="1">
    <citation type="submission" date="2023-04" db="EMBL/GenBank/DDBJ databases">
        <title>Forest soil microbial communities from Buena Vista Peninsula, Colon Province, Panama.</title>
        <authorList>
            <person name="Bouskill N."/>
        </authorList>
    </citation>
    <scope>NUCLEOTIDE SEQUENCE [LARGE SCALE GENOMIC DNA]</scope>
    <source>
        <strain evidence="1 2">CFH S0262</strain>
    </source>
</reference>
<dbReference type="RefSeq" id="WP_280762380.1">
    <property type="nucleotide sequence ID" value="NZ_JARXVC010000012.1"/>
</dbReference>
<sequence>MTDPEVRAAYEAFSRARSRAGYRLFEEFVIGRGLDLDDQYWPEADRDEFDRRSDEQIKYWNAKAEELVAAAESGQLDTFTM</sequence>
<organism evidence="1 2">
    <name type="scientific">Prescottella agglutinans</name>
    <dbReference type="NCBI Taxonomy" id="1644129"/>
    <lineage>
        <taxon>Bacteria</taxon>
        <taxon>Bacillati</taxon>
        <taxon>Actinomycetota</taxon>
        <taxon>Actinomycetes</taxon>
        <taxon>Mycobacteriales</taxon>
        <taxon>Nocardiaceae</taxon>
        <taxon>Prescottella</taxon>
    </lineage>
</organism>
<name>A0ABT6MFL4_9NOCA</name>
<proteinExistence type="predicted"/>
<keyword evidence="2" id="KW-1185">Reference proteome</keyword>
<gene>
    <name evidence="1" type="ORF">M2280_004357</name>
</gene>
<comment type="caution">
    <text evidence="1">The sequence shown here is derived from an EMBL/GenBank/DDBJ whole genome shotgun (WGS) entry which is preliminary data.</text>
</comment>
<dbReference type="EMBL" id="JARXVC010000012">
    <property type="protein sequence ID" value="MDH6283114.1"/>
    <property type="molecule type" value="Genomic_DNA"/>
</dbReference>